<evidence type="ECO:0000313" key="2">
    <source>
        <dbReference type="EMBL" id="RNF81160.1"/>
    </source>
</evidence>
<evidence type="ECO:0000313" key="3">
    <source>
        <dbReference type="Proteomes" id="UP000275401"/>
    </source>
</evidence>
<comment type="caution">
    <text evidence="2">The sequence shown here is derived from an EMBL/GenBank/DDBJ whole genome shotgun (WGS) entry which is preliminary data.</text>
</comment>
<dbReference type="Proteomes" id="UP000275401">
    <property type="component" value="Unassembled WGS sequence"/>
</dbReference>
<gene>
    <name evidence="2" type="ORF">EEJ42_47105</name>
</gene>
<proteinExistence type="predicted"/>
<reference evidence="2 3" key="1">
    <citation type="submission" date="2018-11" db="EMBL/GenBank/DDBJ databases">
        <title>The Potential of Streptomyces as Biocontrol Agents against the Tomato grey mould, Botrytis cinerea (Gray mold) Frontiers in Microbiology.</title>
        <authorList>
            <person name="Li D."/>
        </authorList>
    </citation>
    <scope>NUCLEOTIDE SEQUENCE [LARGE SCALE GENOMIC DNA]</scope>
    <source>
        <strain evidence="2 3">NEAU-LD23</strain>
    </source>
</reference>
<feature type="region of interest" description="Disordered" evidence="1">
    <location>
        <begin position="135"/>
        <end position="191"/>
    </location>
</feature>
<dbReference type="EMBL" id="RIBZ01000869">
    <property type="protein sequence ID" value="RNF81160.1"/>
    <property type="molecule type" value="Genomic_DNA"/>
</dbReference>
<sequence length="191" mass="20680">MGRSLIPMYASASASRKRAADGDEGAHVRCFMVERRALGLVGIQARNDPRALLDELIRSRSQSRVRLEVDDGTPPGQFILQLLSSSQPLHSDDMVQHRPHGGDMCDLLGWLHAAHDRVTPTLMLLAPCVAVRHAHRRHGDDRAPDDDRDGLASGEGPQEGSRGGDQERGHRVHSSIVPRLGMPVAVSGSSG</sequence>
<name>A0A3M8SQQ1_9ACTN</name>
<accession>A0A3M8SQQ1</accession>
<organism evidence="2 3">
    <name type="scientific">Streptomyces botrytidirepellens</name>
    <dbReference type="NCBI Taxonomy" id="2486417"/>
    <lineage>
        <taxon>Bacteria</taxon>
        <taxon>Bacillati</taxon>
        <taxon>Actinomycetota</taxon>
        <taxon>Actinomycetes</taxon>
        <taxon>Kitasatosporales</taxon>
        <taxon>Streptomycetaceae</taxon>
        <taxon>Streptomyces</taxon>
    </lineage>
</organism>
<keyword evidence="3" id="KW-1185">Reference proteome</keyword>
<protein>
    <submittedName>
        <fullName evidence="2">Uncharacterized protein</fullName>
    </submittedName>
</protein>
<evidence type="ECO:0000256" key="1">
    <source>
        <dbReference type="SAM" id="MobiDB-lite"/>
    </source>
</evidence>
<dbReference type="AlphaFoldDB" id="A0A3M8SQQ1"/>